<dbReference type="InterPro" id="IPR011527">
    <property type="entry name" value="ABC1_TM_dom"/>
</dbReference>
<dbReference type="GO" id="GO:0030256">
    <property type="term" value="C:type I protein secretion system complex"/>
    <property type="evidence" value="ECO:0007669"/>
    <property type="project" value="InterPro"/>
</dbReference>
<comment type="subcellular location">
    <subcellularLocation>
        <location evidence="1">Cell membrane</location>
        <topology evidence="1">Multi-pass membrane protein</topology>
    </subcellularLocation>
</comment>
<evidence type="ECO:0000256" key="3">
    <source>
        <dbReference type="ARBA" id="ARBA00022448"/>
    </source>
</evidence>
<evidence type="ECO:0000313" key="14">
    <source>
        <dbReference type="Proteomes" id="UP000541109"/>
    </source>
</evidence>
<evidence type="ECO:0000256" key="8">
    <source>
        <dbReference type="ARBA" id="ARBA00022989"/>
    </source>
</evidence>
<keyword evidence="4" id="KW-1003">Cell membrane</keyword>
<dbReference type="Pfam" id="PF00005">
    <property type="entry name" value="ABC_tran"/>
    <property type="match status" value="1"/>
</dbReference>
<dbReference type="CDD" id="cd03246">
    <property type="entry name" value="ABCC_Protease_Secretion"/>
    <property type="match status" value="1"/>
</dbReference>
<dbReference type="FunFam" id="3.40.50.300:FF:001444">
    <property type="entry name" value="ABC transporter ATP-binding protein"/>
    <property type="match status" value="1"/>
</dbReference>
<evidence type="ECO:0000256" key="10">
    <source>
        <dbReference type="SAM" id="Phobius"/>
    </source>
</evidence>
<dbReference type="SMART" id="SM00382">
    <property type="entry name" value="AAA"/>
    <property type="match status" value="1"/>
</dbReference>
<dbReference type="PROSITE" id="PS50929">
    <property type="entry name" value="ABC_TM1F"/>
    <property type="match status" value="1"/>
</dbReference>
<dbReference type="Pfam" id="PF00664">
    <property type="entry name" value="ABC_membrane"/>
    <property type="match status" value="1"/>
</dbReference>
<dbReference type="GO" id="GO:0140359">
    <property type="term" value="F:ABC-type transporter activity"/>
    <property type="evidence" value="ECO:0007669"/>
    <property type="project" value="InterPro"/>
</dbReference>
<keyword evidence="8 10" id="KW-1133">Transmembrane helix</keyword>
<dbReference type="GO" id="GO:0005886">
    <property type="term" value="C:plasma membrane"/>
    <property type="evidence" value="ECO:0007669"/>
    <property type="project" value="UniProtKB-SubCell"/>
</dbReference>
<keyword evidence="9 10" id="KW-0472">Membrane</keyword>
<dbReference type="PROSITE" id="PS50893">
    <property type="entry name" value="ABC_TRANSPORTER_2"/>
    <property type="match status" value="1"/>
</dbReference>
<dbReference type="InterPro" id="IPR010128">
    <property type="entry name" value="ATPase_T1SS_PrtD-like"/>
</dbReference>
<feature type="transmembrane region" description="Helical" evidence="10">
    <location>
        <begin position="44"/>
        <end position="64"/>
    </location>
</feature>
<feature type="transmembrane region" description="Helical" evidence="10">
    <location>
        <begin position="244"/>
        <end position="269"/>
    </location>
</feature>
<dbReference type="InterPro" id="IPR039421">
    <property type="entry name" value="Type_1_exporter"/>
</dbReference>
<keyword evidence="5 10" id="KW-0812">Transmembrane</keyword>
<dbReference type="Gene3D" id="3.40.50.300">
    <property type="entry name" value="P-loop containing nucleotide triphosphate hydrolases"/>
    <property type="match status" value="1"/>
</dbReference>
<evidence type="ECO:0000256" key="9">
    <source>
        <dbReference type="ARBA" id="ARBA00023136"/>
    </source>
</evidence>
<evidence type="ECO:0000256" key="2">
    <source>
        <dbReference type="ARBA" id="ARBA00005417"/>
    </source>
</evidence>
<dbReference type="EMBL" id="JACFXV010000053">
    <property type="protein sequence ID" value="MBA5777862.1"/>
    <property type="molecule type" value="Genomic_DNA"/>
</dbReference>
<evidence type="ECO:0000259" key="11">
    <source>
        <dbReference type="PROSITE" id="PS50893"/>
    </source>
</evidence>
<dbReference type="GO" id="GO:0030253">
    <property type="term" value="P:protein secretion by the type I secretion system"/>
    <property type="evidence" value="ECO:0007669"/>
    <property type="project" value="InterPro"/>
</dbReference>
<keyword evidence="14" id="KW-1185">Reference proteome</keyword>
<dbReference type="PANTHER" id="PTHR24221">
    <property type="entry name" value="ATP-BINDING CASSETTE SUB-FAMILY B"/>
    <property type="match status" value="1"/>
</dbReference>
<dbReference type="PANTHER" id="PTHR24221:SF248">
    <property type="entry name" value="ABC TRANSPORTER TRANSMEMBRANE REGION"/>
    <property type="match status" value="1"/>
</dbReference>
<dbReference type="PROSITE" id="PS00211">
    <property type="entry name" value="ABC_TRANSPORTER_1"/>
    <property type="match status" value="1"/>
</dbReference>
<keyword evidence="7" id="KW-0067">ATP-binding</keyword>
<proteinExistence type="inferred from homology"/>
<feature type="transmembrane region" description="Helical" evidence="10">
    <location>
        <begin position="138"/>
        <end position="163"/>
    </location>
</feature>
<dbReference type="InterPro" id="IPR003593">
    <property type="entry name" value="AAA+_ATPase"/>
</dbReference>
<feature type="domain" description="ABC transporter" evidence="11">
    <location>
        <begin position="320"/>
        <end position="556"/>
    </location>
</feature>
<reference evidence="13 14" key="1">
    <citation type="submission" date="2020-07" db="EMBL/GenBank/DDBJ databases">
        <title>Stappia sp., F7233, whole genome shotgun sequencing project.</title>
        <authorList>
            <person name="Jiang S."/>
            <person name="Liu Z.W."/>
            <person name="Du Z.J."/>
        </authorList>
    </citation>
    <scope>NUCLEOTIDE SEQUENCE [LARGE SCALE GENOMIC DNA]</scope>
    <source>
        <strain evidence="13 14">F7233</strain>
    </source>
</reference>
<keyword evidence="6" id="KW-0547">Nucleotide-binding</keyword>
<feature type="transmembrane region" description="Helical" evidence="10">
    <location>
        <begin position="114"/>
        <end position="132"/>
    </location>
</feature>
<protein>
    <submittedName>
        <fullName evidence="13">Type I secretion system permease/ATPase</fullName>
    </submittedName>
</protein>
<name>A0A839AG70_9HYPH</name>
<dbReference type="GO" id="GO:0034040">
    <property type="term" value="F:ATPase-coupled lipid transmembrane transporter activity"/>
    <property type="evidence" value="ECO:0007669"/>
    <property type="project" value="TreeGrafter"/>
</dbReference>
<comment type="similarity">
    <text evidence="2">Belongs to the ABC transporter superfamily.</text>
</comment>
<sequence length="567" mass="60453">MALGAYRSTFLAIGGFSGLINLLMLTGSLFMLQVYDRVLPSRSIPTLVGLCVLVAVLYAFQGVLETIRSRLLTRISAGFDQHLSARIFQIVVRLPLKARGAGDGLRPLRDFDQVASFIGSAGPAAFFDLPWIPLYIGIAYAFHPALGLTALGGGLLLIAIALWTDRSIRFPSRAVAAYSAHRNALADATRRNAEVLAAMGMEERFTARWRKASNEHRRARDRVGDISGGLGAMTRISRMGLQSLVLGIGAYLVLVEQASAGVIIASSILTARGLAPIEQAVAHWKGFLAAKQSWGRLSDLLAAMPAQPDAMELPEPGEKLTVEHVSLTPPGGRKAVVEGVAFAVPAGSALGVIGPSGSGKSSLARALAGVWRPYHGHVRLDGASLDQWNRASLGRHIGFLPQDVELFAGTVAENIARFEPDADPADIVAAARAAGVHELILRLPEGYETDIGESGMVLSAGQRQRVALARALYRDPFLVILDEPNSNLDAEGEEALSHAIRGVRARGGIAVVIAHRPSAIEAVDLLLVMNGGRQQAFGPKMEVLNRVLRHETSRPLVVVHKGEQAGS</sequence>
<dbReference type="InterPro" id="IPR027417">
    <property type="entry name" value="P-loop_NTPase"/>
</dbReference>
<dbReference type="AlphaFoldDB" id="A0A839AG70"/>
<evidence type="ECO:0000313" key="13">
    <source>
        <dbReference type="EMBL" id="MBA5777862.1"/>
    </source>
</evidence>
<dbReference type="Proteomes" id="UP000541109">
    <property type="component" value="Unassembled WGS sequence"/>
</dbReference>
<dbReference type="SUPFAM" id="SSF52540">
    <property type="entry name" value="P-loop containing nucleoside triphosphate hydrolases"/>
    <property type="match status" value="1"/>
</dbReference>
<gene>
    <name evidence="13" type="ORF">H2509_12085</name>
</gene>
<dbReference type="RefSeq" id="WP_182165773.1">
    <property type="nucleotide sequence ID" value="NZ_JACFXV010000053.1"/>
</dbReference>
<dbReference type="InterPro" id="IPR036640">
    <property type="entry name" value="ABC1_TM_sf"/>
</dbReference>
<dbReference type="GO" id="GO:0016887">
    <property type="term" value="F:ATP hydrolysis activity"/>
    <property type="evidence" value="ECO:0007669"/>
    <property type="project" value="InterPro"/>
</dbReference>
<accession>A0A839AG70</accession>
<evidence type="ECO:0000256" key="7">
    <source>
        <dbReference type="ARBA" id="ARBA00022840"/>
    </source>
</evidence>
<evidence type="ECO:0000256" key="6">
    <source>
        <dbReference type="ARBA" id="ARBA00022741"/>
    </source>
</evidence>
<evidence type="ECO:0000256" key="1">
    <source>
        <dbReference type="ARBA" id="ARBA00004651"/>
    </source>
</evidence>
<feature type="transmembrane region" description="Helical" evidence="10">
    <location>
        <begin position="12"/>
        <end position="32"/>
    </location>
</feature>
<comment type="caution">
    <text evidence="13">The sequence shown here is derived from an EMBL/GenBank/DDBJ whole genome shotgun (WGS) entry which is preliminary data.</text>
</comment>
<dbReference type="InterPro" id="IPR017871">
    <property type="entry name" value="ABC_transporter-like_CS"/>
</dbReference>
<dbReference type="NCBIfam" id="TIGR01842">
    <property type="entry name" value="type_I_sec_PrtD"/>
    <property type="match status" value="1"/>
</dbReference>
<evidence type="ECO:0000256" key="4">
    <source>
        <dbReference type="ARBA" id="ARBA00022475"/>
    </source>
</evidence>
<feature type="domain" description="ABC transmembrane type-1" evidence="12">
    <location>
        <begin position="11"/>
        <end position="289"/>
    </location>
</feature>
<evidence type="ECO:0000259" key="12">
    <source>
        <dbReference type="PROSITE" id="PS50929"/>
    </source>
</evidence>
<dbReference type="InterPro" id="IPR003439">
    <property type="entry name" value="ABC_transporter-like_ATP-bd"/>
</dbReference>
<organism evidence="13 14">
    <name type="scientific">Stappia albiluteola</name>
    <dbReference type="NCBI Taxonomy" id="2758565"/>
    <lineage>
        <taxon>Bacteria</taxon>
        <taxon>Pseudomonadati</taxon>
        <taxon>Pseudomonadota</taxon>
        <taxon>Alphaproteobacteria</taxon>
        <taxon>Hyphomicrobiales</taxon>
        <taxon>Stappiaceae</taxon>
        <taxon>Stappia</taxon>
    </lineage>
</organism>
<dbReference type="GO" id="GO:0005524">
    <property type="term" value="F:ATP binding"/>
    <property type="evidence" value="ECO:0007669"/>
    <property type="project" value="UniProtKB-KW"/>
</dbReference>
<keyword evidence="3" id="KW-0813">Transport</keyword>
<dbReference type="SUPFAM" id="SSF90123">
    <property type="entry name" value="ABC transporter transmembrane region"/>
    <property type="match status" value="1"/>
</dbReference>
<evidence type="ECO:0000256" key="5">
    <source>
        <dbReference type="ARBA" id="ARBA00022692"/>
    </source>
</evidence>
<dbReference type="Gene3D" id="1.20.1560.10">
    <property type="entry name" value="ABC transporter type 1, transmembrane domain"/>
    <property type="match status" value="1"/>
</dbReference>